<keyword evidence="3" id="KW-1185">Reference proteome</keyword>
<evidence type="ECO:0008006" key="4">
    <source>
        <dbReference type="Google" id="ProtNLM"/>
    </source>
</evidence>
<evidence type="ECO:0000313" key="3">
    <source>
        <dbReference type="Proteomes" id="UP000322244"/>
    </source>
</evidence>
<dbReference type="EMBL" id="VLNY01000007">
    <property type="protein sequence ID" value="KAA0022042.1"/>
    <property type="molecule type" value="Genomic_DNA"/>
</dbReference>
<feature type="transmembrane region" description="Helical" evidence="1">
    <location>
        <begin position="195"/>
        <end position="215"/>
    </location>
</feature>
<name>A0A5A7SA32_9NOCA</name>
<dbReference type="OrthoDB" id="668928at2"/>
<feature type="transmembrane region" description="Helical" evidence="1">
    <location>
        <begin position="171"/>
        <end position="189"/>
    </location>
</feature>
<keyword evidence="1" id="KW-0472">Membrane</keyword>
<keyword evidence="1" id="KW-1133">Transmembrane helix</keyword>
<evidence type="ECO:0000256" key="1">
    <source>
        <dbReference type="SAM" id="Phobius"/>
    </source>
</evidence>
<dbReference type="Proteomes" id="UP000322244">
    <property type="component" value="Unassembled WGS sequence"/>
</dbReference>
<feature type="transmembrane region" description="Helical" evidence="1">
    <location>
        <begin position="98"/>
        <end position="123"/>
    </location>
</feature>
<accession>A0A5A7SA32</accession>
<proteinExistence type="predicted"/>
<feature type="transmembrane region" description="Helical" evidence="1">
    <location>
        <begin position="12"/>
        <end position="37"/>
    </location>
</feature>
<sequence length="223" mass="22402">MTTTARRYIGPPLLLPATSYVALFVASLALGGAVGAFSTPTTSAADVVAHALDHPGAAQFVSVIQLGAAVALGVFTATTTSAVAARGIDVAGLQIARLGGYGASILLAMSAVCGWCTVELAQIGATDAAKATSLLAFATGGPAHVVFLGLLLAGISVPTLIAGLVPRWISILGLVLAGVAALSSLSFAISPLQFLLPIVRFPSMIWILAIAATLLSHTDNESR</sequence>
<feature type="transmembrane region" description="Helical" evidence="1">
    <location>
        <begin position="57"/>
        <end position="77"/>
    </location>
</feature>
<keyword evidence="1" id="KW-0812">Transmembrane</keyword>
<protein>
    <recommendedName>
        <fullName evidence="4">DUF4386 domain-containing protein</fullName>
    </recommendedName>
</protein>
<comment type="caution">
    <text evidence="2">The sequence shown here is derived from an EMBL/GenBank/DDBJ whole genome shotgun (WGS) entry which is preliminary data.</text>
</comment>
<feature type="transmembrane region" description="Helical" evidence="1">
    <location>
        <begin position="143"/>
        <end position="164"/>
    </location>
</feature>
<dbReference type="RefSeq" id="WP_149431405.1">
    <property type="nucleotide sequence ID" value="NZ_VLNY01000007.1"/>
</dbReference>
<dbReference type="AlphaFoldDB" id="A0A5A7SA32"/>
<organism evidence="2 3">
    <name type="scientific">Antrihabitans cavernicola</name>
    <dbReference type="NCBI Taxonomy" id="2495913"/>
    <lineage>
        <taxon>Bacteria</taxon>
        <taxon>Bacillati</taxon>
        <taxon>Actinomycetota</taxon>
        <taxon>Actinomycetes</taxon>
        <taxon>Mycobacteriales</taxon>
        <taxon>Nocardiaceae</taxon>
        <taxon>Antrihabitans</taxon>
    </lineage>
</organism>
<reference evidence="2 3" key="1">
    <citation type="submission" date="2019-07" db="EMBL/GenBank/DDBJ databases">
        <title>Rhodococcus cavernicolus sp. nov., isolated from a cave.</title>
        <authorList>
            <person name="Lee S.D."/>
        </authorList>
    </citation>
    <scope>NUCLEOTIDE SEQUENCE [LARGE SCALE GENOMIC DNA]</scope>
    <source>
        <strain evidence="2 3">C1-24</strain>
    </source>
</reference>
<evidence type="ECO:0000313" key="2">
    <source>
        <dbReference type="EMBL" id="KAA0022042.1"/>
    </source>
</evidence>
<gene>
    <name evidence="2" type="ORF">FOY51_16840</name>
</gene>